<proteinExistence type="predicted"/>
<dbReference type="AlphaFoldDB" id="A0A821X368"/>
<accession>A0A821X368</accession>
<organism evidence="1 2">
    <name type="scientific">Rotaria socialis</name>
    <dbReference type="NCBI Taxonomy" id="392032"/>
    <lineage>
        <taxon>Eukaryota</taxon>
        <taxon>Metazoa</taxon>
        <taxon>Spiralia</taxon>
        <taxon>Gnathifera</taxon>
        <taxon>Rotifera</taxon>
        <taxon>Eurotatoria</taxon>
        <taxon>Bdelloidea</taxon>
        <taxon>Philodinida</taxon>
        <taxon>Philodinidae</taxon>
        <taxon>Rotaria</taxon>
    </lineage>
</organism>
<name>A0A821X368_9BILA</name>
<evidence type="ECO:0000313" key="1">
    <source>
        <dbReference type="EMBL" id="CAF4935994.1"/>
    </source>
</evidence>
<dbReference type="Proteomes" id="UP000663848">
    <property type="component" value="Unassembled WGS sequence"/>
</dbReference>
<sequence>MIVIEQQHPTYFIQDQNDQQIYRVHVSQLRP</sequence>
<comment type="caution">
    <text evidence="1">The sequence shown here is derived from an EMBL/GenBank/DDBJ whole genome shotgun (WGS) entry which is preliminary data.</text>
</comment>
<reference evidence="1" key="1">
    <citation type="submission" date="2021-02" db="EMBL/GenBank/DDBJ databases">
        <authorList>
            <person name="Nowell W R."/>
        </authorList>
    </citation>
    <scope>NUCLEOTIDE SEQUENCE</scope>
</reference>
<protein>
    <submittedName>
        <fullName evidence="1">Uncharacterized protein</fullName>
    </submittedName>
</protein>
<evidence type="ECO:0000313" key="2">
    <source>
        <dbReference type="Proteomes" id="UP000663848"/>
    </source>
</evidence>
<feature type="non-terminal residue" evidence="1">
    <location>
        <position position="31"/>
    </location>
</feature>
<gene>
    <name evidence="1" type="ORF">QYT958_LOCUS32376</name>
</gene>
<dbReference type="EMBL" id="CAJOBR010021127">
    <property type="protein sequence ID" value="CAF4935994.1"/>
    <property type="molecule type" value="Genomic_DNA"/>
</dbReference>